<keyword evidence="2" id="KW-1185">Reference proteome</keyword>
<protein>
    <recommendedName>
        <fullName evidence="3">Transposase</fullName>
    </recommendedName>
</protein>
<organism evidence="1 2">
    <name type="scientific">Actinomadura algeriensis</name>
    <dbReference type="NCBI Taxonomy" id="1679523"/>
    <lineage>
        <taxon>Bacteria</taxon>
        <taxon>Bacillati</taxon>
        <taxon>Actinomycetota</taxon>
        <taxon>Actinomycetes</taxon>
        <taxon>Streptosporangiales</taxon>
        <taxon>Thermomonosporaceae</taxon>
        <taxon>Actinomadura</taxon>
    </lineage>
</organism>
<proteinExistence type="predicted"/>
<dbReference type="EMBL" id="JADBDZ010000001">
    <property type="protein sequence ID" value="MBE1533324.1"/>
    <property type="molecule type" value="Genomic_DNA"/>
</dbReference>
<comment type="caution">
    <text evidence="1">The sequence shown here is derived from an EMBL/GenBank/DDBJ whole genome shotgun (WGS) entry which is preliminary data.</text>
</comment>
<evidence type="ECO:0000313" key="2">
    <source>
        <dbReference type="Proteomes" id="UP000627838"/>
    </source>
</evidence>
<evidence type="ECO:0008006" key="3">
    <source>
        <dbReference type="Google" id="ProtNLM"/>
    </source>
</evidence>
<name>A0ABR9JSF1_9ACTN</name>
<dbReference type="Proteomes" id="UP000627838">
    <property type="component" value="Unassembled WGS sequence"/>
</dbReference>
<reference evidence="1 2" key="1">
    <citation type="submission" date="2020-10" db="EMBL/GenBank/DDBJ databases">
        <title>Sequencing the genomes of 1000 actinobacteria strains.</title>
        <authorList>
            <person name="Klenk H.-P."/>
        </authorList>
    </citation>
    <scope>NUCLEOTIDE SEQUENCE [LARGE SCALE GENOMIC DNA]</scope>
    <source>
        <strain evidence="1 2">DSM 46744</strain>
    </source>
</reference>
<evidence type="ECO:0000313" key="1">
    <source>
        <dbReference type="EMBL" id="MBE1533324.1"/>
    </source>
</evidence>
<gene>
    <name evidence="1" type="ORF">H4W34_003157</name>
</gene>
<sequence>MQVDPCRPRPGASVPESLVVPRSVSAATAGRATGTIRLGVDAAACAMNEPAPTPHSRRGGRAKYPLIRQFTAKIRSDREVPA</sequence>
<accession>A0ABR9JSF1</accession>